<sequence length="61" mass="7200">MKRNDINAEQLVRLVSKLDRLTLVLKDLVRELLAAEPELLARFDARLFDHKPDDDLMLYFC</sequence>
<gene>
    <name evidence="1" type="ORF">HQ865_25075</name>
</gene>
<evidence type="ECO:0000313" key="2">
    <source>
        <dbReference type="Proteomes" id="UP000505355"/>
    </source>
</evidence>
<proteinExistence type="predicted"/>
<dbReference type="RefSeq" id="WP_173417532.1">
    <property type="nucleotide sequence ID" value="NZ_CP054139.1"/>
</dbReference>
<keyword evidence="2" id="KW-1185">Reference proteome</keyword>
<accession>A0A7D4Q7C4</accession>
<reference evidence="1 2" key="1">
    <citation type="submission" date="2020-05" db="EMBL/GenBank/DDBJ databases">
        <title>Mucilaginibacter mali sp. nov.</title>
        <authorList>
            <person name="Kim H.S."/>
            <person name="Lee K.C."/>
            <person name="Suh M.K."/>
            <person name="Kim J.-S."/>
            <person name="Han K.-I."/>
            <person name="Eom M.K."/>
            <person name="Shin Y.K."/>
            <person name="Lee J.-S."/>
        </authorList>
    </citation>
    <scope>NUCLEOTIDE SEQUENCE [LARGE SCALE GENOMIC DNA]</scope>
    <source>
        <strain evidence="1 2">G2-14</strain>
    </source>
</reference>
<dbReference type="EMBL" id="CP054139">
    <property type="protein sequence ID" value="QKJ32887.1"/>
    <property type="molecule type" value="Genomic_DNA"/>
</dbReference>
<dbReference type="AlphaFoldDB" id="A0A7D4Q7C4"/>
<dbReference type="Proteomes" id="UP000505355">
    <property type="component" value="Chromosome"/>
</dbReference>
<dbReference type="KEGG" id="mmab:HQ865_25075"/>
<organism evidence="1 2">
    <name type="scientific">Mucilaginibacter mali</name>
    <dbReference type="NCBI Taxonomy" id="2740462"/>
    <lineage>
        <taxon>Bacteria</taxon>
        <taxon>Pseudomonadati</taxon>
        <taxon>Bacteroidota</taxon>
        <taxon>Sphingobacteriia</taxon>
        <taxon>Sphingobacteriales</taxon>
        <taxon>Sphingobacteriaceae</taxon>
        <taxon>Mucilaginibacter</taxon>
    </lineage>
</organism>
<protein>
    <submittedName>
        <fullName evidence="1">Uncharacterized protein</fullName>
    </submittedName>
</protein>
<name>A0A7D4Q7C4_9SPHI</name>
<evidence type="ECO:0000313" key="1">
    <source>
        <dbReference type="EMBL" id="QKJ32887.1"/>
    </source>
</evidence>